<sequence>MFKRILLPLDGSYNAERVIPLALRLARMHAGTLILLRVVNLNLFSASQTSLAKELPAQAKFEAERYLVNLTKKAEFQGIQTEIQAPIGHEASTILEIVKRQQADIIILNSHGYTGLSRWNMGSVAEKVTRYAGVPVLLLRHQSALPLGPHPDPTQPLRILVPLDGSNHAAAALEPAADLIYALSTSANCAIHLVRVIHSTDTLHVARLYLQTITTSLKCGEIAPIVAQQQIPVTWSIAVNKDAADAIIRVAENGEDAENSGVFGACDLIAISTHGITSHPLWTLGSTTERVRGGSRLPMLIIRPSVTETQYAMLDQQEPKVAISETP</sequence>
<reference evidence="3 4" key="1">
    <citation type="submission" date="2019-10" db="EMBL/GenBank/DDBJ databases">
        <title>Dictyobacter vulcani sp. nov., within the class Ktedonobacteria, isolated from soil of volcanic Mt. Zao.</title>
        <authorList>
            <person name="Zheng Y."/>
            <person name="Wang C.M."/>
            <person name="Sakai Y."/>
            <person name="Abe K."/>
            <person name="Yokota A."/>
            <person name="Yabe S."/>
        </authorList>
    </citation>
    <scope>NUCLEOTIDE SEQUENCE [LARGE SCALE GENOMIC DNA]</scope>
    <source>
        <strain evidence="3 4">W12</strain>
    </source>
</reference>
<comment type="caution">
    <text evidence="3">The sequence shown here is derived from an EMBL/GenBank/DDBJ whole genome shotgun (WGS) entry which is preliminary data.</text>
</comment>
<dbReference type="InterPro" id="IPR006016">
    <property type="entry name" value="UspA"/>
</dbReference>
<dbReference type="InterPro" id="IPR006015">
    <property type="entry name" value="Universal_stress_UspA"/>
</dbReference>
<comment type="similarity">
    <text evidence="1">Belongs to the universal stress protein A family.</text>
</comment>
<proteinExistence type="inferred from homology"/>
<dbReference type="SUPFAM" id="SSF52402">
    <property type="entry name" value="Adenine nucleotide alpha hydrolases-like"/>
    <property type="match status" value="2"/>
</dbReference>
<dbReference type="Pfam" id="PF00582">
    <property type="entry name" value="Usp"/>
    <property type="match status" value="2"/>
</dbReference>
<dbReference type="Proteomes" id="UP000326912">
    <property type="component" value="Unassembled WGS sequence"/>
</dbReference>
<evidence type="ECO:0000259" key="2">
    <source>
        <dbReference type="Pfam" id="PF00582"/>
    </source>
</evidence>
<protein>
    <submittedName>
        <fullName evidence="3">Universal stress protein UspA</fullName>
    </submittedName>
</protein>
<dbReference type="AlphaFoldDB" id="A0A5J4KU39"/>
<dbReference type="EMBL" id="BKZW01000002">
    <property type="protein sequence ID" value="GER90702.1"/>
    <property type="molecule type" value="Genomic_DNA"/>
</dbReference>
<organism evidence="3 4">
    <name type="scientific">Dictyobacter vulcani</name>
    <dbReference type="NCBI Taxonomy" id="2607529"/>
    <lineage>
        <taxon>Bacteria</taxon>
        <taxon>Bacillati</taxon>
        <taxon>Chloroflexota</taxon>
        <taxon>Ktedonobacteria</taxon>
        <taxon>Ktedonobacterales</taxon>
        <taxon>Dictyobacteraceae</taxon>
        <taxon>Dictyobacter</taxon>
    </lineage>
</organism>
<evidence type="ECO:0000313" key="4">
    <source>
        <dbReference type="Proteomes" id="UP000326912"/>
    </source>
</evidence>
<dbReference type="InterPro" id="IPR014729">
    <property type="entry name" value="Rossmann-like_a/b/a_fold"/>
</dbReference>
<dbReference type="PRINTS" id="PR01438">
    <property type="entry name" value="UNVRSLSTRESS"/>
</dbReference>
<evidence type="ECO:0000256" key="1">
    <source>
        <dbReference type="ARBA" id="ARBA00008791"/>
    </source>
</evidence>
<dbReference type="CDD" id="cd00293">
    <property type="entry name" value="USP-like"/>
    <property type="match status" value="2"/>
</dbReference>
<evidence type="ECO:0000313" key="3">
    <source>
        <dbReference type="EMBL" id="GER90702.1"/>
    </source>
</evidence>
<feature type="domain" description="UspA" evidence="2">
    <location>
        <begin position="1"/>
        <end position="140"/>
    </location>
</feature>
<feature type="domain" description="UspA" evidence="2">
    <location>
        <begin position="158"/>
        <end position="303"/>
    </location>
</feature>
<dbReference type="Gene3D" id="3.40.50.620">
    <property type="entry name" value="HUPs"/>
    <property type="match status" value="2"/>
</dbReference>
<keyword evidence="4" id="KW-1185">Reference proteome</keyword>
<name>A0A5J4KU39_9CHLR</name>
<gene>
    <name evidence="3" type="ORF">KDW_48640</name>
</gene>
<dbReference type="PANTHER" id="PTHR46268">
    <property type="entry name" value="STRESS RESPONSE PROTEIN NHAX"/>
    <property type="match status" value="1"/>
</dbReference>
<accession>A0A5J4KU39</accession>
<dbReference type="PANTHER" id="PTHR46268:SF6">
    <property type="entry name" value="UNIVERSAL STRESS PROTEIN UP12"/>
    <property type="match status" value="1"/>
</dbReference>